<name>A0A410RJM6_CORCK</name>
<sequence>MNKKWILGLGLGVGGLLLVGGGLVATGYWADRQMDGAGVAALMQSQDRARKIAELNARYPFQPPAAGKVLKLDEARLEAYLAAREATLPAYAVLQKETLEFVREHGNGLSSGSRRAQLRAAGASMRMMGKAQASLLLNLEAQRMSPQEFGRLTAVVYPEPVAAAPDAGVAMVSQASDPANIALLEEQLAAISPRLEDPKLGEAERLQLEQRRAGLRKYITQLELASGKDVKDANAALMKKHAARIAKAANPTFDTLLTKPLNPGGTAGLPTP</sequence>
<dbReference type="AlphaFoldDB" id="A0A410RJM6"/>
<evidence type="ECO:0000313" key="2">
    <source>
        <dbReference type="Proteomes" id="UP000288758"/>
    </source>
</evidence>
<gene>
    <name evidence="1" type="ORF">EJ065_0514</name>
</gene>
<reference evidence="1 2" key="1">
    <citation type="submission" date="2018-12" db="EMBL/GenBank/DDBJ databases">
        <title>Complete Genome Sequence of the Corallopyronin A producing Myxobacterium Corallococcus coralloides B035.</title>
        <authorList>
            <person name="Bouhired S.M."/>
            <person name="Rupp O."/>
            <person name="Blom J."/>
            <person name="Schaeberle T.F."/>
            <person name="Kehraus S."/>
            <person name="Schiefer A."/>
            <person name="Pfarr K."/>
            <person name="Goesmann A."/>
            <person name="Hoerauf A."/>
            <person name="Koenig G.M."/>
        </authorList>
    </citation>
    <scope>NUCLEOTIDE SEQUENCE [LARGE SCALE GENOMIC DNA]</scope>
    <source>
        <strain evidence="1 2">B035</strain>
    </source>
</reference>
<accession>A0A410RJM6</accession>
<dbReference type="Proteomes" id="UP000288758">
    <property type="component" value="Chromosome"/>
</dbReference>
<evidence type="ECO:0000313" key="1">
    <source>
        <dbReference type="EMBL" id="QAT82121.1"/>
    </source>
</evidence>
<dbReference type="RefSeq" id="WP_128794504.1">
    <property type="nucleotide sequence ID" value="NZ_CP034669.1"/>
</dbReference>
<dbReference type="EMBL" id="CP034669">
    <property type="protein sequence ID" value="QAT82121.1"/>
    <property type="molecule type" value="Genomic_DNA"/>
</dbReference>
<organism evidence="1 2">
    <name type="scientific">Corallococcus coralloides</name>
    <name type="common">Myxococcus coralloides</name>
    <dbReference type="NCBI Taxonomy" id="184914"/>
    <lineage>
        <taxon>Bacteria</taxon>
        <taxon>Pseudomonadati</taxon>
        <taxon>Myxococcota</taxon>
        <taxon>Myxococcia</taxon>
        <taxon>Myxococcales</taxon>
        <taxon>Cystobacterineae</taxon>
        <taxon>Myxococcaceae</taxon>
        <taxon>Corallococcus</taxon>
    </lineage>
</organism>
<proteinExistence type="predicted"/>
<protein>
    <submittedName>
        <fullName evidence="1">Uncharacterized protein</fullName>
    </submittedName>
</protein>